<evidence type="ECO:0000256" key="6">
    <source>
        <dbReference type="ARBA" id="ARBA00022989"/>
    </source>
</evidence>
<name>A0A0Q3NKY5_BRADI</name>
<dbReference type="GO" id="GO:0005794">
    <property type="term" value="C:Golgi apparatus"/>
    <property type="evidence" value="ECO:0000318"/>
    <property type="project" value="GO_Central"/>
</dbReference>
<dbReference type="KEGG" id="bdi:100829991"/>
<dbReference type="ExpressionAtlas" id="A0A0Q3NKY5">
    <property type="expression patterns" value="baseline"/>
</dbReference>
<keyword evidence="8" id="KW-0472">Membrane</keyword>
<evidence type="ECO:0000313" key="13">
    <source>
        <dbReference type="EMBL" id="KQK18070.1"/>
    </source>
</evidence>
<dbReference type="InterPro" id="IPR025846">
    <property type="entry name" value="TBL_N"/>
</dbReference>
<dbReference type="EnsemblPlants" id="KQK18070">
    <property type="protein sequence ID" value="KQK18070"/>
    <property type="gene ID" value="BRADI_1g38400v3"/>
</dbReference>
<evidence type="ECO:0000256" key="9">
    <source>
        <dbReference type="ARBA" id="ARBA00023157"/>
    </source>
</evidence>
<keyword evidence="6" id="KW-1133">Transmembrane helix</keyword>
<evidence type="ECO:0000256" key="8">
    <source>
        <dbReference type="ARBA" id="ARBA00023136"/>
    </source>
</evidence>
<dbReference type="GO" id="GO:0016413">
    <property type="term" value="F:O-acetyltransferase activity"/>
    <property type="evidence" value="ECO:0000318"/>
    <property type="project" value="GO_Central"/>
</dbReference>
<evidence type="ECO:0000313" key="14">
    <source>
        <dbReference type="EnsemblPlants" id="KQK18070"/>
    </source>
</evidence>
<dbReference type="OrthoDB" id="630188at2759"/>
<evidence type="ECO:0000256" key="3">
    <source>
        <dbReference type="ARBA" id="ARBA00022679"/>
    </source>
</evidence>
<reference evidence="13" key="2">
    <citation type="submission" date="2017-06" db="EMBL/GenBank/DDBJ databases">
        <title>WGS assembly of Brachypodium distachyon.</title>
        <authorList>
            <consortium name="The International Brachypodium Initiative"/>
            <person name="Lucas S."/>
            <person name="Harmon-Smith M."/>
            <person name="Lail K."/>
            <person name="Tice H."/>
            <person name="Grimwood J."/>
            <person name="Bruce D."/>
            <person name="Barry K."/>
            <person name="Shu S."/>
            <person name="Lindquist E."/>
            <person name="Wang M."/>
            <person name="Pitluck S."/>
            <person name="Vogel J.P."/>
            <person name="Garvin D.F."/>
            <person name="Mockler T.C."/>
            <person name="Schmutz J."/>
            <person name="Rokhsar D."/>
            <person name="Bevan M.W."/>
        </authorList>
    </citation>
    <scope>NUCLEOTIDE SEQUENCE</scope>
    <source>
        <strain evidence="13">Bd21</strain>
    </source>
</reference>
<dbReference type="InterPro" id="IPR029962">
    <property type="entry name" value="TBL"/>
</dbReference>
<proteinExistence type="inferred from homology"/>
<keyword evidence="3" id="KW-0808">Transferase</keyword>
<dbReference type="PANTHER" id="PTHR32285:SF324">
    <property type="entry name" value="PROTEIN TRICHOME BIREFRINGENCE-LIKE 25"/>
    <property type="match status" value="1"/>
</dbReference>
<dbReference type="InterPro" id="IPR026057">
    <property type="entry name" value="TBL_C"/>
</dbReference>
<dbReference type="GO" id="GO:1990538">
    <property type="term" value="F:xylan O-acetyltransferase activity"/>
    <property type="evidence" value="ECO:0007669"/>
    <property type="project" value="UniProtKB-ARBA"/>
</dbReference>
<dbReference type="RefSeq" id="XP_003563790.2">
    <property type="nucleotide sequence ID" value="XM_003563742.4"/>
</dbReference>
<organism evidence="13">
    <name type="scientific">Brachypodium distachyon</name>
    <name type="common">Purple false brome</name>
    <name type="synonym">Trachynia distachya</name>
    <dbReference type="NCBI Taxonomy" id="15368"/>
    <lineage>
        <taxon>Eukaryota</taxon>
        <taxon>Viridiplantae</taxon>
        <taxon>Streptophyta</taxon>
        <taxon>Embryophyta</taxon>
        <taxon>Tracheophyta</taxon>
        <taxon>Spermatophyta</taxon>
        <taxon>Magnoliopsida</taxon>
        <taxon>Liliopsida</taxon>
        <taxon>Poales</taxon>
        <taxon>Poaceae</taxon>
        <taxon>BOP clade</taxon>
        <taxon>Pooideae</taxon>
        <taxon>Stipodae</taxon>
        <taxon>Brachypodieae</taxon>
        <taxon>Brachypodium</taxon>
    </lineage>
</organism>
<dbReference type="EMBL" id="CM000880">
    <property type="protein sequence ID" value="KQK18070.1"/>
    <property type="molecule type" value="Genomic_DNA"/>
</dbReference>
<comment type="subcellular location">
    <subcellularLocation>
        <location evidence="1">Golgi apparatus membrane</location>
        <topology evidence="1">Single-pass type II membrane protein</topology>
    </subcellularLocation>
</comment>
<accession>A0A0Q3NKY5</accession>
<dbReference type="FunCoup" id="A0A0Q3NKY5">
    <property type="interactions" value="200"/>
</dbReference>
<evidence type="ECO:0000259" key="11">
    <source>
        <dbReference type="Pfam" id="PF13839"/>
    </source>
</evidence>
<gene>
    <name evidence="14" type="primary">LOC100829991</name>
    <name evidence="13" type="ORF">BRADI_1g38400v3</name>
</gene>
<protein>
    <submittedName>
        <fullName evidence="13 14">Uncharacterized protein</fullName>
    </submittedName>
</protein>
<feature type="domain" description="Trichome birefringence-like N-terminal" evidence="12">
    <location>
        <begin position="88"/>
        <end position="140"/>
    </location>
</feature>
<keyword evidence="7" id="KW-0333">Golgi apparatus</keyword>
<dbReference type="STRING" id="15368.A0A0Q3NKY5"/>
<keyword evidence="4" id="KW-0812">Transmembrane</keyword>
<dbReference type="Pfam" id="PF14416">
    <property type="entry name" value="PMR5N"/>
    <property type="match status" value="1"/>
</dbReference>
<dbReference type="Gramene" id="KQK18070">
    <property type="protein sequence ID" value="KQK18070"/>
    <property type="gene ID" value="BRADI_1g38400v3"/>
</dbReference>
<dbReference type="AlphaFoldDB" id="A0A0Q3NKY5"/>
<dbReference type="Proteomes" id="UP000008810">
    <property type="component" value="Chromosome 1"/>
</dbReference>
<evidence type="ECO:0000256" key="2">
    <source>
        <dbReference type="ARBA" id="ARBA00007727"/>
    </source>
</evidence>
<evidence type="ECO:0000256" key="10">
    <source>
        <dbReference type="ARBA" id="ARBA00023180"/>
    </source>
</evidence>
<dbReference type="PANTHER" id="PTHR32285">
    <property type="entry name" value="PROTEIN TRICHOME BIREFRINGENCE-LIKE 9-RELATED"/>
    <property type="match status" value="1"/>
</dbReference>
<reference evidence="13 14" key="1">
    <citation type="journal article" date="2010" name="Nature">
        <title>Genome sequencing and analysis of the model grass Brachypodium distachyon.</title>
        <authorList>
            <consortium name="International Brachypodium Initiative"/>
        </authorList>
    </citation>
    <scope>NUCLEOTIDE SEQUENCE [LARGE SCALE GENOMIC DNA]</scope>
    <source>
        <strain evidence="13 14">Bd21</strain>
    </source>
</reference>
<evidence type="ECO:0000256" key="5">
    <source>
        <dbReference type="ARBA" id="ARBA00022968"/>
    </source>
</evidence>
<dbReference type="GO" id="GO:0000139">
    <property type="term" value="C:Golgi membrane"/>
    <property type="evidence" value="ECO:0007669"/>
    <property type="project" value="UniProtKB-SubCell"/>
</dbReference>
<reference evidence="14" key="3">
    <citation type="submission" date="2018-08" db="UniProtKB">
        <authorList>
            <consortium name="EnsemblPlants"/>
        </authorList>
    </citation>
    <scope>IDENTIFICATION</scope>
    <source>
        <strain evidence="14">cv. Bd21</strain>
    </source>
</reference>
<evidence type="ECO:0000259" key="12">
    <source>
        <dbReference type="Pfam" id="PF14416"/>
    </source>
</evidence>
<dbReference type="Pfam" id="PF13839">
    <property type="entry name" value="PC-Esterase"/>
    <property type="match status" value="1"/>
</dbReference>
<feature type="domain" description="Trichome birefringence-like C-terminal" evidence="11">
    <location>
        <begin position="143"/>
        <end position="433"/>
    </location>
</feature>
<keyword evidence="5" id="KW-0735">Signal-anchor</keyword>
<keyword evidence="10" id="KW-0325">Glycoprotein</keyword>
<keyword evidence="9" id="KW-1015">Disulfide bond</keyword>
<keyword evidence="15" id="KW-1185">Reference proteome</keyword>
<evidence type="ECO:0000256" key="7">
    <source>
        <dbReference type="ARBA" id="ARBA00023034"/>
    </source>
</evidence>
<evidence type="ECO:0000256" key="1">
    <source>
        <dbReference type="ARBA" id="ARBA00004323"/>
    </source>
</evidence>
<dbReference type="GeneID" id="100829991"/>
<evidence type="ECO:0000256" key="4">
    <source>
        <dbReference type="ARBA" id="ARBA00022692"/>
    </source>
</evidence>
<evidence type="ECO:0000313" key="15">
    <source>
        <dbReference type="Proteomes" id="UP000008810"/>
    </source>
</evidence>
<sequence>MGMGMGTEWAEPAPVPAAQRKVAGGRMALKLLLSVLLAGLALRLLADHSASYHLPPTASPEEAAALAVTAPAPARDADGEISPKGVGRCDLFHGEWVPDSSGPAYNNASCRFIEIPQNCMTNGRPDDGYLYWRWKPYGCDIVPFDGKTFLEGMRGKHWALVGDLLLRNHVQSLLCLLSKVEVPTEVYHDRTYKSRRWHFPSHNFTLSLVWAPFLIKADIFEDDNGVSSAAPQLHFGNLDTNWMSQWDSFDYVVISTGQWFFKIAVYLENGSAIGCHYCQDKNLREITTGDSFRRALRDTFQFITKSPHKPVVFYRTWSPSHFENGEWSSGGTCNRTVPFKPRQSGDRAMDNFMWRIERAEFAKAVADDGASNAGRLKLLDTFELSLLRPDGHAGPYRAYDPFGKGSTGKIEYDCLGWCLPGPIDTWNDIIMQMLGNDLKPPPHPRA</sequence>
<comment type="similarity">
    <text evidence="2">Belongs to the PC-esterase family. TBL subfamily.</text>
</comment>